<comment type="caution">
    <text evidence="12">The sequence shown here is derived from an EMBL/GenBank/DDBJ whole genome shotgun (WGS) entry which is preliminary data.</text>
</comment>
<evidence type="ECO:0000259" key="11">
    <source>
        <dbReference type="Pfam" id="PF02223"/>
    </source>
</evidence>
<dbReference type="InterPro" id="IPR027417">
    <property type="entry name" value="P-loop_NTPase"/>
</dbReference>
<keyword evidence="5 10" id="KW-0545">Nucleotide biosynthesis</keyword>
<evidence type="ECO:0000256" key="10">
    <source>
        <dbReference type="HAMAP-Rule" id="MF_00165"/>
    </source>
</evidence>
<dbReference type="EC" id="2.7.4.9" evidence="2 10"/>
<evidence type="ECO:0000256" key="4">
    <source>
        <dbReference type="ARBA" id="ARBA00022679"/>
    </source>
</evidence>
<dbReference type="PANTHER" id="PTHR10344">
    <property type="entry name" value="THYMIDYLATE KINASE"/>
    <property type="match status" value="1"/>
</dbReference>
<dbReference type="Gene3D" id="3.40.50.300">
    <property type="entry name" value="P-loop containing nucleotide triphosphate hydrolases"/>
    <property type="match status" value="1"/>
</dbReference>
<reference evidence="13" key="1">
    <citation type="journal article" date="2019" name="Int. J. Syst. Evol. Microbiol.">
        <title>The Global Catalogue of Microorganisms (GCM) 10K type strain sequencing project: providing services to taxonomists for standard genome sequencing and annotation.</title>
        <authorList>
            <consortium name="The Broad Institute Genomics Platform"/>
            <consortium name="The Broad Institute Genome Sequencing Center for Infectious Disease"/>
            <person name="Wu L."/>
            <person name="Ma J."/>
        </authorList>
    </citation>
    <scope>NUCLEOTIDE SEQUENCE [LARGE SCALE GENOMIC DNA]</scope>
    <source>
        <strain evidence="13">CGMCC 1.3240</strain>
    </source>
</reference>
<dbReference type="InterPro" id="IPR018094">
    <property type="entry name" value="Thymidylate_kinase"/>
</dbReference>
<sequence>MKKGWFFTIEGGEGAGKTTLIEQLAQYLTAQGYHVLTTREPGGIPIAEQIRGVVLDNRNTMMDARTEALLYAAARRQHLAEKVLPAIAQGKLVICDRFVDSSLAYQGYARGLGMEEVKSINDFAIDGMMPDLTLWMDVSPEVGLSRIHQGEGREINRLDLEGISFHKRVREGYIEILQREPERMIRIDAEKEPDVVLNDAISIINNRIKGLPATDVKI</sequence>
<gene>
    <name evidence="10 12" type="primary">tmk</name>
    <name evidence="12" type="ORF">ACFPYJ_06955</name>
</gene>
<dbReference type="PROSITE" id="PS01331">
    <property type="entry name" value="THYMIDYLATE_KINASE"/>
    <property type="match status" value="1"/>
</dbReference>
<dbReference type="Proteomes" id="UP001596047">
    <property type="component" value="Unassembled WGS sequence"/>
</dbReference>
<evidence type="ECO:0000256" key="9">
    <source>
        <dbReference type="ARBA" id="ARBA00048743"/>
    </source>
</evidence>
<dbReference type="GO" id="GO:0004798">
    <property type="term" value="F:dTMP kinase activity"/>
    <property type="evidence" value="ECO:0007669"/>
    <property type="project" value="UniProtKB-EC"/>
</dbReference>
<dbReference type="Pfam" id="PF02223">
    <property type="entry name" value="Thymidylate_kin"/>
    <property type="match status" value="1"/>
</dbReference>
<evidence type="ECO:0000256" key="1">
    <source>
        <dbReference type="ARBA" id="ARBA00009776"/>
    </source>
</evidence>
<dbReference type="SUPFAM" id="SSF52540">
    <property type="entry name" value="P-loop containing nucleoside triphosphate hydrolases"/>
    <property type="match status" value="1"/>
</dbReference>
<evidence type="ECO:0000313" key="13">
    <source>
        <dbReference type="Proteomes" id="UP001596047"/>
    </source>
</evidence>
<dbReference type="RefSeq" id="WP_379187359.1">
    <property type="nucleotide sequence ID" value="NZ_JBHSOW010000027.1"/>
</dbReference>
<evidence type="ECO:0000256" key="2">
    <source>
        <dbReference type="ARBA" id="ARBA00012980"/>
    </source>
</evidence>
<name>A0ABW0VSJ9_9BACL</name>
<feature type="domain" description="Thymidylate kinase-like" evidence="11">
    <location>
        <begin position="9"/>
        <end position="198"/>
    </location>
</feature>
<keyword evidence="7 10" id="KW-0418">Kinase</keyword>
<comment type="function">
    <text evidence="10">Phosphorylation of dTMP to form dTDP in both de novo and salvage pathways of dTTP synthesis.</text>
</comment>
<keyword evidence="6 10" id="KW-0547">Nucleotide-binding</keyword>
<dbReference type="NCBIfam" id="TIGR00041">
    <property type="entry name" value="DTMP_kinase"/>
    <property type="match status" value="1"/>
</dbReference>
<dbReference type="HAMAP" id="MF_00165">
    <property type="entry name" value="Thymidylate_kinase"/>
    <property type="match status" value="1"/>
</dbReference>
<keyword evidence="8 10" id="KW-0067">ATP-binding</keyword>
<organism evidence="12 13">
    <name type="scientific">Paenibacillus solisilvae</name>
    <dbReference type="NCBI Taxonomy" id="2486751"/>
    <lineage>
        <taxon>Bacteria</taxon>
        <taxon>Bacillati</taxon>
        <taxon>Bacillota</taxon>
        <taxon>Bacilli</taxon>
        <taxon>Bacillales</taxon>
        <taxon>Paenibacillaceae</taxon>
        <taxon>Paenibacillus</taxon>
    </lineage>
</organism>
<feature type="binding site" evidence="10">
    <location>
        <begin position="11"/>
        <end position="18"/>
    </location>
    <ligand>
        <name>ATP</name>
        <dbReference type="ChEBI" id="CHEBI:30616"/>
    </ligand>
</feature>
<dbReference type="PANTHER" id="PTHR10344:SF4">
    <property type="entry name" value="UMP-CMP KINASE 2, MITOCHONDRIAL"/>
    <property type="match status" value="1"/>
</dbReference>
<comment type="similarity">
    <text evidence="1 10">Belongs to the thymidylate kinase family.</text>
</comment>
<keyword evidence="13" id="KW-1185">Reference proteome</keyword>
<dbReference type="InterPro" id="IPR018095">
    <property type="entry name" value="Thymidylate_kin_CS"/>
</dbReference>
<evidence type="ECO:0000256" key="3">
    <source>
        <dbReference type="ARBA" id="ARBA00017144"/>
    </source>
</evidence>
<evidence type="ECO:0000256" key="7">
    <source>
        <dbReference type="ARBA" id="ARBA00022777"/>
    </source>
</evidence>
<dbReference type="InterPro" id="IPR039430">
    <property type="entry name" value="Thymidylate_kin-like_dom"/>
</dbReference>
<dbReference type="EMBL" id="JBHSOW010000027">
    <property type="protein sequence ID" value="MFC5648868.1"/>
    <property type="molecule type" value="Genomic_DNA"/>
</dbReference>
<evidence type="ECO:0000256" key="8">
    <source>
        <dbReference type="ARBA" id="ARBA00022840"/>
    </source>
</evidence>
<evidence type="ECO:0000256" key="5">
    <source>
        <dbReference type="ARBA" id="ARBA00022727"/>
    </source>
</evidence>
<proteinExistence type="inferred from homology"/>
<evidence type="ECO:0000313" key="12">
    <source>
        <dbReference type="EMBL" id="MFC5648868.1"/>
    </source>
</evidence>
<protein>
    <recommendedName>
        <fullName evidence="3 10">Thymidylate kinase</fullName>
        <ecNumber evidence="2 10">2.7.4.9</ecNumber>
    </recommendedName>
    <alternativeName>
        <fullName evidence="10">dTMP kinase</fullName>
    </alternativeName>
</protein>
<keyword evidence="4 10" id="KW-0808">Transferase</keyword>
<accession>A0ABW0VSJ9</accession>
<comment type="catalytic activity">
    <reaction evidence="9 10">
        <text>dTMP + ATP = dTDP + ADP</text>
        <dbReference type="Rhea" id="RHEA:13517"/>
        <dbReference type="ChEBI" id="CHEBI:30616"/>
        <dbReference type="ChEBI" id="CHEBI:58369"/>
        <dbReference type="ChEBI" id="CHEBI:63528"/>
        <dbReference type="ChEBI" id="CHEBI:456216"/>
        <dbReference type="EC" id="2.7.4.9"/>
    </reaction>
</comment>
<dbReference type="CDD" id="cd01672">
    <property type="entry name" value="TMPK"/>
    <property type="match status" value="1"/>
</dbReference>
<evidence type="ECO:0000256" key="6">
    <source>
        <dbReference type="ARBA" id="ARBA00022741"/>
    </source>
</evidence>